<dbReference type="InParanoid" id="A0A0G4FXL6"/>
<dbReference type="EMBL" id="CDMY01000517">
    <property type="protein sequence ID" value="CEM19606.1"/>
    <property type="molecule type" value="Genomic_DNA"/>
</dbReference>
<evidence type="ECO:0000313" key="4">
    <source>
        <dbReference type="Proteomes" id="UP000041254"/>
    </source>
</evidence>
<keyword evidence="2" id="KW-0812">Transmembrane</keyword>
<proteinExistence type="predicted"/>
<keyword evidence="2" id="KW-1133">Transmembrane helix</keyword>
<accession>A0A0G4FXL6</accession>
<sequence length="427" mass="47911">MNGARKSRRGGPNAAPPRDAEGQRRAERERRLLDQIIETPGLLSCITAFVPIYLLALLSRETWRHAALQYTHLTIDATTKEKPLFWLSPTEERSFWQRVPLAFVQQFAARLTRLTGATYRGSAGWDPHDHTIDETRLTHGERRTLRRGEPALPPQFAHPPTLPALTVVDGLTSHHQVLANRNWQMPSLQRVETAHRMDAYALGRFISTSRSLRHLLPEDRDVSCPHRDTTNWAEVFEHVPVSPAGEAGPLAQLETIGLINLGYLREDTVVGLRRLQEVLVSRGCRRSLAKLDVSTPCDTTLNSDALLAIRALDEFNRKCCRSPEIPFTFHGISLMFDLSLFYSDHFPSRPSRFFTRVLMELAAKAELVQYLLTQHDLTHPVDSPSEAAIAMAKSLSFDKACVVKVGNRNGFDPPADTHTPAPQSSST</sequence>
<evidence type="ECO:0000313" key="3">
    <source>
        <dbReference type="EMBL" id="CEM19606.1"/>
    </source>
</evidence>
<gene>
    <name evidence="3" type="ORF">Vbra_9496</name>
</gene>
<evidence type="ECO:0000256" key="2">
    <source>
        <dbReference type="SAM" id="Phobius"/>
    </source>
</evidence>
<keyword evidence="4" id="KW-1185">Reference proteome</keyword>
<feature type="region of interest" description="Disordered" evidence="1">
    <location>
        <begin position="1"/>
        <end position="27"/>
    </location>
</feature>
<dbReference type="AlphaFoldDB" id="A0A0G4FXL6"/>
<keyword evidence="2" id="KW-0472">Membrane</keyword>
<evidence type="ECO:0000256" key="1">
    <source>
        <dbReference type="SAM" id="MobiDB-lite"/>
    </source>
</evidence>
<organism evidence="3 4">
    <name type="scientific">Vitrella brassicaformis (strain CCMP3155)</name>
    <dbReference type="NCBI Taxonomy" id="1169540"/>
    <lineage>
        <taxon>Eukaryota</taxon>
        <taxon>Sar</taxon>
        <taxon>Alveolata</taxon>
        <taxon>Colpodellida</taxon>
        <taxon>Vitrellaceae</taxon>
        <taxon>Vitrella</taxon>
    </lineage>
</organism>
<name>A0A0G4FXL6_VITBC</name>
<dbReference type="PhylomeDB" id="A0A0G4FXL6"/>
<reference evidence="3 4" key="1">
    <citation type="submission" date="2014-11" db="EMBL/GenBank/DDBJ databases">
        <authorList>
            <person name="Zhu J."/>
            <person name="Qi W."/>
            <person name="Song R."/>
        </authorList>
    </citation>
    <scope>NUCLEOTIDE SEQUENCE [LARGE SCALE GENOMIC DNA]</scope>
</reference>
<dbReference type="VEuPathDB" id="CryptoDB:Vbra_9496"/>
<feature type="transmembrane region" description="Helical" evidence="2">
    <location>
        <begin position="40"/>
        <end position="58"/>
    </location>
</feature>
<protein>
    <submittedName>
        <fullName evidence="3">Uncharacterized protein</fullName>
    </submittedName>
</protein>
<dbReference type="Proteomes" id="UP000041254">
    <property type="component" value="Unassembled WGS sequence"/>
</dbReference>
<feature type="compositionally biased region" description="Basic and acidic residues" evidence="1">
    <location>
        <begin position="18"/>
        <end position="27"/>
    </location>
</feature>